<accession>A0A3M8CI51</accession>
<comment type="caution">
    <text evidence="1">The sequence shown here is derived from an EMBL/GenBank/DDBJ whole genome shotgun (WGS) entry which is preliminary data.</text>
</comment>
<keyword evidence="2" id="KW-1185">Reference proteome</keyword>
<reference evidence="1 2" key="1">
    <citation type="submission" date="2018-10" db="EMBL/GenBank/DDBJ databases">
        <title>Phylogenomics of Brevibacillus.</title>
        <authorList>
            <person name="Dunlap C."/>
        </authorList>
    </citation>
    <scope>NUCLEOTIDE SEQUENCE [LARGE SCALE GENOMIC DNA]</scope>
    <source>
        <strain evidence="1 2">JCM 12215</strain>
    </source>
</reference>
<gene>
    <name evidence="1" type="ORF">EDM52_07340</name>
</gene>
<dbReference type="Proteomes" id="UP000282028">
    <property type="component" value="Unassembled WGS sequence"/>
</dbReference>
<protein>
    <submittedName>
        <fullName evidence="1">Uncharacterized protein</fullName>
    </submittedName>
</protein>
<dbReference type="RefSeq" id="WP_122908352.1">
    <property type="nucleotide sequence ID" value="NZ_CBCSBE010000001.1"/>
</dbReference>
<organism evidence="1 2">
    <name type="scientific">Brevibacillus invocatus</name>
    <dbReference type="NCBI Taxonomy" id="173959"/>
    <lineage>
        <taxon>Bacteria</taxon>
        <taxon>Bacillati</taxon>
        <taxon>Bacillota</taxon>
        <taxon>Bacilli</taxon>
        <taxon>Bacillales</taxon>
        <taxon>Paenibacillaceae</taxon>
        <taxon>Brevibacillus</taxon>
    </lineage>
</organism>
<evidence type="ECO:0000313" key="2">
    <source>
        <dbReference type="Proteomes" id="UP000282028"/>
    </source>
</evidence>
<sequence length="138" mass="15736">MIRKLVFALITLCCFAFLLGAWWYNDRPAFLYPPLPFQTVEKKVVVSQLKQADDQFIMLGPDENSQYIWGGAKTGSNAAEQLKSILKDAGWSFHEQEGAGYFFQKGSEKIVITSQMWSRDFVLFKIPSSLDAIFTHTE</sequence>
<proteinExistence type="predicted"/>
<dbReference type="OrthoDB" id="6194834at2"/>
<dbReference type="EMBL" id="RHHR01000010">
    <property type="protein sequence ID" value="RNB75390.1"/>
    <property type="molecule type" value="Genomic_DNA"/>
</dbReference>
<name>A0A3M8CI51_9BACL</name>
<dbReference type="AlphaFoldDB" id="A0A3M8CI51"/>
<evidence type="ECO:0000313" key="1">
    <source>
        <dbReference type="EMBL" id="RNB75390.1"/>
    </source>
</evidence>